<dbReference type="VEuPathDB" id="FungiDB:SAPIO_CDS1891"/>
<evidence type="ECO:0000256" key="9">
    <source>
        <dbReference type="ARBA" id="ARBA00023295"/>
    </source>
</evidence>
<dbReference type="Pfam" id="PF00331">
    <property type="entry name" value="Glyco_hydro_10"/>
    <property type="match status" value="1"/>
</dbReference>
<keyword evidence="15" id="KW-1185">Reference proteome</keyword>
<evidence type="ECO:0000256" key="5">
    <source>
        <dbReference type="ARBA" id="ARBA00022525"/>
    </source>
</evidence>
<evidence type="ECO:0000256" key="7">
    <source>
        <dbReference type="ARBA" id="ARBA00022801"/>
    </source>
</evidence>
<dbReference type="PANTHER" id="PTHR31490:SF35">
    <property type="entry name" value="ENDO-1,4-BETA-XYLANASE"/>
    <property type="match status" value="1"/>
</dbReference>
<comment type="catalytic activity">
    <reaction evidence="1 12">
        <text>Endohydrolysis of (1-&gt;4)-beta-D-xylosidic linkages in xylans.</text>
        <dbReference type="EC" id="3.2.1.8"/>
    </reaction>
</comment>
<evidence type="ECO:0000256" key="3">
    <source>
        <dbReference type="ARBA" id="ARBA00004851"/>
    </source>
</evidence>
<dbReference type="InterPro" id="IPR001000">
    <property type="entry name" value="GH10_dom"/>
</dbReference>
<reference evidence="14 15" key="1">
    <citation type="journal article" date="2014" name="Genome Announc.">
        <title>Draft genome sequence of the pathogenic fungus Scedosporium apiospermum.</title>
        <authorList>
            <person name="Vandeputte P."/>
            <person name="Ghamrawi S."/>
            <person name="Rechenmann M."/>
            <person name="Iltis A."/>
            <person name="Giraud S."/>
            <person name="Fleury M."/>
            <person name="Thornton C."/>
            <person name="Delhaes L."/>
            <person name="Meyer W."/>
            <person name="Papon N."/>
            <person name="Bouchara J.P."/>
        </authorList>
    </citation>
    <scope>NUCLEOTIDE SEQUENCE [LARGE SCALE GENOMIC DNA]</scope>
    <source>
        <strain evidence="14 15">IHEM 14462</strain>
    </source>
</reference>
<comment type="caution">
    <text evidence="14">The sequence shown here is derived from an EMBL/GenBank/DDBJ whole genome shotgun (WGS) entry which is preliminary data.</text>
</comment>
<dbReference type="RefSeq" id="XP_016645355.1">
    <property type="nucleotide sequence ID" value="XM_016785058.1"/>
</dbReference>
<evidence type="ECO:0000256" key="6">
    <source>
        <dbReference type="ARBA" id="ARBA00022651"/>
    </source>
</evidence>
<dbReference type="AlphaFoldDB" id="A0A084GDZ4"/>
<evidence type="ECO:0000256" key="8">
    <source>
        <dbReference type="ARBA" id="ARBA00023277"/>
    </source>
</evidence>
<keyword evidence="7 12" id="KW-0378">Hydrolase</keyword>
<dbReference type="GO" id="GO:0031176">
    <property type="term" value="F:endo-1,4-beta-xylanase activity"/>
    <property type="evidence" value="ECO:0007669"/>
    <property type="project" value="UniProtKB-EC"/>
</dbReference>
<keyword evidence="5" id="KW-0964">Secreted</keyword>
<accession>A0A084GDZ4</accession>
<evidence type="ECO:0000313" key="15">
    <source>
        <dbReference type="Proteomes" id="UP000028545"/>
    </source>
</evidence>
<comment type="subcellular location">
    <subcellularLocation>
        <location evidence="2">Secreted</location>
    </subcellularLocation>
</comment>
<name>A0A084GDZ4_PSEDA</name>
<dbReference type="InterPro" id="IPR017853">
    <property type="entry name" value="GH"/>
</dbReference>
<dbReference type="InterPro" id="IPR044846">
    <property type="entry name" value="GH10"/>
</dbReference>
<dbReference type="SUPFAM" id="SSF51445">
    <property type="entry name" value="(Trans)glycosidases"/>
    <property type="match status" value="1"/>
</dbReference>
<sequence>MLCPGPPATIVPAGSMKWDATQRKRVVFNFTAADAVVAAAEANGQMMRCHTPLWHLSTPSWVTEGGFDNETLIDIMTDHIRVVLPHYRGRCYAWDVVNEAVYNNGSWHNSVFYDTIGPAYVPIAFAAAAEADPHAKLYLNDFAIEVPGPKADATYEIAKMVRDYGVKIDGIGIQGHIDLSGMPLDDHYELGSRPTYDDLVEVMTQYASLGIELAITELDVAVLTPVTAENATIYETQAEVYYNVTAACLTFEECVGITIWDWTDRYTWVPDVFPDMGDALVWDKDLKKKPAYGAS</sequence>
<dbReference type="PROSITE" id="PS00591">
    <property type="entry name" value="GH10_1"/>
    <property type="match status" value="1"/>
</dbReference>
<evidence type="ECO:0000256" key="2">
    <source>
        <dbReference type="ARBA" id="ARBA00004613"/>
    </source>
</evidence>
<dbReference type="OrthoDB" id="3055998at2759"/>
<dbReference type="Proteomes" id="UP000028545">
    <property type="component" value="Unassembled WGS sequence"/>
</dbReference>
<dbReference type="GO" id="GO:0005576">
    <property type="term" value="C:extracellular region"/>
    <property type="evidence" value="ECO:0007669"/>
    <property type="project" value="UniProtKB-SubCell"/>
</dbReference>
<dbReference type="GeneID" id="27720963"/>
<dbReference type="KEGG" id="sapo:SAPIO_CDS1891"/>
<keyword evidence="9 12" id="KW-0326">Glycosidase</keyword>
<dbReference type="PANTHER" id="PTHR31490">
    <property type="entry name" value="GLYCOSYL HYDROLASE"/>
    <property type="match status" value="1"/>
</dbReference>
<dbReference type="Gene3D" id="3.20.20.80">
    <property type="entry name" value="Glycosidases"/>
    <property type="match status" value="1"/>
</dbReference>
<dbReference type="EC" id="3.2.1.8" evidence="12"/>
<dbReference type="InterPro" id="IPR031158">
    <property type="entry name" value="GH10_AS"/>
</dbReference>
<comment type="similarity">
    <text evidence="4 12">Belongs to the glycosyl hydrolase 10 (cellulase F) family.</text>
</comment>
<evidence type="ECO:0000256" key="10">
    <source>
        <dbReference type="ARBA" id="ARBA00023326"/>
    </source>
</evidence>
<dbReference type="GO" id="GO:0045493">
    <property type="term" value="P:xylan catabolic process"/>
    <property type="evidence" value="ECO:0007669"/>
    <property type="project" value="UniProtKB-KW"/>
</dbReference>
<dbReference type="SMART" id="SM00633">
    <property type="entry name" value="Glyco_10"/>
    <property type="match status" value="1"/>
</dbReference>
<dbReference type="EMBL" id="JOWA01000077">
    <property type="protein sequence ID" value="KEZ45556.1"/>
    <property type="molecule type" value="Genomic_DNA"/>
</dbReference>
<feature type="domain" description="GH10" evidence="13">
    <location>
        <begin position="1"/>
        <end position="295"/>
    </location>
</feature>
<protein>
    <recommendedName>
        <fullName evidence="12">Beta-xylanase</fullName>
        <ecNumber evidence="12">3.2.1.8</ecNumber>
    </recommendedName>
</protein>
<evidence type="ECO:0000256" key="12">
    <source>
        <dbReference type="RuleBase" id="RU361174"/>
    </source>
</evidence>
<evidence type="ECO:0000256" key="11">
    <source>
        <dbReference type="PROSITE-ProRule" id="PRU10061"/>
    </source>
</evidence>
<feature type="active site" description="Nucleophile" evidence="11">
    <location>
        <position position="217"/>
    </location>
</feature>
<dbReference type="PRINTS" id="PR00134">
    <property type="entry name" value="GLHYDRLASE10"/>
</dbReference>
<comment type="pathway">
    <text evidence="3">Glycan degradation; xylan degradation.</text>
</comment>
<proteinExistence type="inferred from homology"/>
<dbReference type="PROSITE" id="PS51760">
    <property type="entry name" value="GH10_2"/>
    <property type="match status" value="1"/>
</dbReference>
<keyword evidence="10 12" id="KW-0624">Polysaccharide degradation</keyword>
<organism evidence="14 15">
    <name type="scientific">Pseudallescheria apiosperma</name>
    <name type="common">Scedosporium apiospermum</name>
    <dbReference type="NCBI Taxonomy" id="563466"/>
    <lineage>
        <taxon>Eukaryota</taxon>
        <taxon>Fungi</taxon>
        <taxon>Dikarya</taxon>
        <taxon>Ascomycota</taxon>
        <taxon>Pezizomycotina</taxon>
        <taxon>Sordariomycetes</taxon>
        <taxon>Hypocreomycetidae</taxon>
        <taxon>Microascales</taxon>
        <taxon>Microascaceae</taxon>
        <taxon>Scedosporium</taxon>
    </lineage>
</organism>
<keyword evidence="6" id="KW-0858">Xylan degradation</keyword>
<dbReference type="OMA" id="SIMEAHI"/>
<gene>
    <name evidence="14" type="ORF">SAPIO_CDS1891</name>
</gene>
<evidence type="ECO:0000256" key="4">
    <source>
        <dbReference type="ARBA" id="ARBA00007495"/>
    </source>
</evidence>
<evidence type="ECO:0000259" key="13">
    <source>
        <dbReference type="PROSITE" id="PS51760"/>
    </source>
</evidence>
<evidence type="ECO:0000313" key="14">
    <source>
        <dbReference type="EMBL" id="KEZ45556.1"/>
    </source>
</evidence>
<keyword evidence="8 12" id="KW-0119">Carbohydrate metabolism</keyword>
<evidence type="ECO:0000256" key="1">
    <source>
        <dbReference type="ARBA" id="ARBA00000681"/>
    </source>
</evidence>
<dbReference type="HOGENOM" id="CLU_020161_5_0_1"/>